<dbReference type="PANTHER" id="PTHR12582">
    <property type="entry name" value="NETRIN RECEPTOR UNC5"/>
    <property type="match status" value="1"/>
</dbReference>
<dbReference type="EnsemblMetazoa" id="XM_030993155">
    <property type="protein sequence ID" value="XP_030849015"/>
    <property type="gene ID" value="LOC105439600"/>
</dbReference>
<dbReference type="InterPro" id="IPR011029">
    <property type="entry name" value="DEATH-like_dom_sf"/>
</dbReference>
<dbReference type="Pfam" id="PF00531">
    <property type="entry name" value="Death"/>
    <property type="match status" value="1"/>
</dbReference>
<dbReference type="Pfam" id="PF00791">
    <property type="entry name" value="ZU5"/>
    <property type="match status" value="1"/>
</dbReference>
<evidence type="ECO:0000259" key="2">
    <source>
        <dbReference type="PROSITE" id="PS50017"/>
    </source>
</evidence>
<dbReference type="KEGG" id="spu:105439600"/>
<dbReference type="InParanoid" id="A0A7M7PB30"/>
<reference evidence="5" key="1">
    <citation type="submission" date="2015-02" db="EMBL/GenBank/DDBJ databases">
        <title>Genome sequencing for Strongylocentrotus purpuratus.</title>
        <authorList>
            <person name="Murali S."/>
            <person name="Liu Y."/>
            <person name="Vee V."/>
            <person name="English A."/>
            <person name="Wang M."/>
            <person name="Skinner E."/>
            <person name="Han Y."/>
            <person name="Muzny D.M."/>
            <person name="Worley K.C."/>
            <person name="Gibbs R.A."/>
        </authorList>
    </citation>
    <scope>NUCLEOTIDE SEQUENCE</scope>
</reference>
<dbReference type="PANTHER" id="PTHR12582:SF41">
    <property type="entry name" value="UNC5C-LIKE PROTEIN"/>
    <property type="match status" value="1"/>
</dbReference>
<dbReference type="GeneID" id="105439600"/>
<dbReference type="PROSITE" id="PS51145">
    <property type="entry name" value="ZU5"/>
    <property type="match status" value="1"/>
</dbReference>
<dbReference type="OMA" id="IRCEVAS"/>
<dbReference type="Proteomes" id="UP000007110">
    <property type="component" value="Unassembled WGS sequence"/>
</dbReference>
<feature type="region of interest" description="Disordered" evidence="1">
    <location>
        <begin position="272"/>
        <end position="314"/>
    </location>
</feature>
<dbReference type="CDD" id="cd01670">
    <property type="entry name" value="Death"/>
    <property type="match status" value="1"/>
</dbReference>
<evidence type="ECO:0000313" key="4">
    <source>
        <dbReference type="EnsemblMetazoa" id="XP_030849015"/>
    </source>
</evidence>
<dbReference type="InterPro" id="IPR037936">
    <property type="entry name" value="UNC5A-D"/>
</dbReference>
<dbReference type="SUPFAM" id="SSF47986">
    <property type="entry name" value="DEATH domain"/>
    <property type="match status" value="1"/>
</dbReference>
<dbReference type="AlphaFoldDB" id="A0A7M7PB30"/>
<dbReference type="PROSITE" id="PS50017">
    <property type="entry name" value="DEATH_DOMAIN"/>
    <property type="match status" value="1"/>
</dbReference>
<dbReference type="GO" id="GO:0005042">
    <property type="term" value="F:netrin receptor activity"/>
    <property type="evidence" value="ECO:0007669"/>
    <property type="project" value="InterPro"/>
</dbReference>
<dbReference type="Gene3D" id="2.60.220.30">
    <property type="match status" value="1"/>
</dbReference>
<feature type="domain" description="ZU5" evidence="3">
    <location>
        <begin position="1"/>
        <end position="133"/>
    </location>
</feature>
<dbReference type="GO" id="GO:0016020">
    <property type="term" value="C:membrane"/>
    <property type="evidence" value="ECO:0007669"/>
    <property type="project" value="InterPro"/>
</dbReference>
<sequence length="402" mass="44768">MIDSRGGTIQLRHYGISLCIPDSALQTDCKITLKVLPHPSSVRVNEDEAIVSPCVVCEPSGTTFERPLKLIIPHCAVLTDPSKAKVTMYFTHGDTKVANKVLSSTGTPRCVVRKDDLEVYIDHFSIWEVFMVISEYFIGKRVASTPYLPKSMSRLQSQYCHLRLYNDTPGLQDLIKTEEESLGYCKMAPTQTLFVFWQKGELKIRCEVASGHVTENEKIVSTSDIYRLERNVVTFLVKATGDADVDVKFIFHPHCDEGHAFRAEFAAITAPRPPSPGGHARIEKESQELTNTKSPASKSVHISPQGGPAVGKVTTPNAREVSDEMLNKLAKEIPSGKYNTFSEKLGIKQNQARNIVDKYSNDYEKATRECLANWMDRSTRSVADLHEVLRAADLAGLIVHCN</sequence>
<dbReference type="Gene3D" id="1.10.533.10">
    <property type="entry name" value="Death Domain, Fas"/>
    <property type="match status" value="1"/>
</dbReference>
<protein>
    <recommendedName>
        <fullName evidence="6">Death domain-containing protein</fullName>
    </recommendedName>
</protein>
<feature type="compositionally biased region" description="Polar residues" evidence="1">
    <location>
        <begin position="288"/>
        <end position="302"/>
    </location>
</feature>
<organism evidence="4 5">
    <name type="scientific">Strongylocentrotus purpuratus</name>
    <name type="common">Purple sea urchin</name>
    <dbReference type="NCBI Taxonomy" id="7668"/>
    <lineage>
        <taxon>Eukaryota</taxon>
        <taxon>Metazoa</taxon>
        <taxon>Echinodermata</taxon>
        <taxon>Eleutherozoa</taxon>
        <taxon>Echinozoa</taxon>
        <taxon>Echinoidea</taxon>
        <taxon>Euechinoidea</taxon>
        <taxon>Echinacea</taxon>
        <taxon>Camarodonta</taxon>
        <taxon>Echinidea</taxon>
        <taxon>Strongylocentrotidae</taxon>
        <taxon>Strongylocentrotus</taxon>
    </lineage>
</organism>
<evidence type="ECO:0000256" key="1">
    <source>
        <dbReference type="SAM" id="MobiDB-lite"/>
    </source>
</evidence>
<dbReference type="RefSeq" id="XP_030849015.1">
    <property type="nucleotide sequence ID" value="XM_030993155.1"/>
</dbReference>
<name>A0A7M7PB30_STRPU</name>
<reference evidence="4" key="2">
    <citation type="submission" date="2021-01" db="UniProtKB">
        <authorList>
            <consortium name="EnsemblMetazoa"/>
        </authorList>
    </citation>
    <scope>IDENTIFICATION</scope>
</reference>
<feature type="domain" description="Death" evidence="2">
    <location>
        <begin position="337"/>
        <end position="398"/>
    </location>
</feature>
<keyword evidence="5" id="KW-1185">Reference proteome</keyword>
<evidence type="ECO:0008006" key="6">
    <source>
        <dbReference type="Google" id="ProtNLM"/>
    </source>
</evidence>
<proteinExistence type="predicted"/>
<dbReference type="InterPro" id="IPR000488">
    <property type="entry name" value="Death_dom"/>
</dbReference>
<dbReference type="InterPro" id="IPR000906">
    <property type="entry name" value="ZU5_dom"/>
</dbReference>
<accession>A0A7M7PB30</accession>
<evidence type="ECO:0000259" key="3">
    <source>
        <dbReference type="PROSITE" id="PS51145"/>
    </source>
</evidence>
<evidence type="ECO:0000313" key="5">
    <source>
        <dbReference type="Proteomes" id="UP000007110"/>
    </source>
</evidence>
<dbReference type="SMART" id="SM00218">
    <property type="entry name" value="ZU5"/>
    <property type="match status" value="1"/>
</dbReference>